<dbReference type="InterPro" id="IPR014914">
    <property type="entry name" value="RES_dom"/>
</dbReference>
<evidence type="ECO:0000313" key="3">
    <source>
        <dbReference type="Proteomes" id="UP001501523"/>
    </source>
</evidence>
<dbReference type="RefSeq" id="WP_343788395.1">
    <property type="nucleotide sequence ID" value="NZ_BAAAEU010000006.1"/>
</dbReference>
<dbReference type="Proteomes" id="UP001501523">
    <property type="component" value="Unassembled WGS sequence"/>
</dbReference>
<name>A0ABP3TLL2_9GAMM</name>
<evidence type="ECO:0000313" key="2">
    <source>
        <dbReference type="EMBL" id="GAA0711274.1"/>
    </source>
</evidence>
<dbReference type="EMBL" id="BAAAEU010000006">
    <property type="protein sequence ID" value="GAA0711274.1"/>
    <property type="molecule type" value="Genomic_DNA"/>
</dbReference>
<evidence type="ECO:0000259" key="1">
    <source>
        <dbReference type="SMART" id="SM00953"/>
    </source>
</evidence>
<accession>A0ABP3TLL2</accession>
<dbReference type="SMART" id="SM00953">
    <property type="entry name" value="RES"/>
    <property type="match status" value="1"/>
</dbReference>
<feature type="domain" description="RES" evidence="1">
    <location>
        <begin position="70"/>
        <end position="205"/>
    </location>
</feature>
<protein>
    <submittedName>
        <fullName evidence="2">RES family NAD+ phosphorylase</fullName>
    </submittedName>
</protein>
<keyword evidence="3" id="KW-1185">Reference proteome</keyword>
<proteinExistence type="predicted"/>
<organism evidence="2 3">
    <name type="scientific">Dokdonella soli</name>
    <dbReference type="NCBI Taxonomy" id="529810"/>
    <lineage>
        <taxon>Bacteria</taxon>
        <taxon>Pseudomonadati</taxon>
        <taxon>Pseudomonadota</taxon>
        <taxon>Gammaproteobacteria</taxon>
        <taxon>Lysobacterales</taxon>
        <taxon>Rhodanobacteraceae</taxon>
        <taxon>Dokdonella</taxon>
    </lineage>
</organism>
<sequence length="247" mass="27174">MTTLTPDILQKAARRIGAKPWRVVEAQHRASTMRLVDTLDEQRTLEDLIEASKPPLPVGAAHLHYLLATPFRYPAPPPSGSRFRGIGDPGVWYGAAAVHTALAEVAYWRLRFLADSPATPDLPPVPHTAFRASVGGSAIVLGDPPFTRQRHLWEDPASYEATQALARVARDAGIALIRYRSVRDPEHRACVAVLTPKAFRRTAPLEQHAWLIKVTRARVLAETDLGTQRIAFEPAALGLPAMALERK</sequence>
<dbReference type="Pfam" id="PF08808">
    <property type="entry name" value="RES"/>
    <property type="match status" value="1"/>
</dbReference>
<gene>
    <name evidence="2" type="ORF">GCM10009105_13100</name>
</gene>
<reference evidence="3" key="1">
    <citation type="journal article" date="2019" name="Int. J. Syst. Evol. Microbiol.">
        <title>The Global Catalogue of Microorganisms (GCM) 10K type strain sequencing project: providing services to taxonomists for standard genome sequencing and annotation.</title>
        <authorList>
            <consortium name="The Broad Institute Genomics Platform"/>
            <consortium name="The Broad Institute Genome Sequencing Center for Infectious Disease"/>
            <person name="Wu L."/>
            <person name="Ma J."/>
        </authorList>
    </citation>
    <scope>NUCLEOTIDE SEQUENCE [LARGE SCALE GENOMIC DNA]</scope>
    <source>
        <strain evidence="3">JCM 15421</strain>
    </source>
</reference>
<comment type="caution">
    <text evidence="2">The sequence shown here is derived from an EMBL/GenBank/DDBJ whole genome shotgun (WGS) entry which is preliminary data.</text>
</comment>